<gene>
    <name evidence="1" type="ORF">MKP09_08520</name>
</gene>
<sequence length="78" mass="8910">MNTTVLELLQDCKTLFSNNSNAPINKGNLIEQLQTKVHQYPGIQGTTYEVSVTNHFQKEAEHRLGIKLNNDDLNAIWR</sequence>
<dbReference type="Proteomes" id="UP001202248">
    <property type="component" value="Unassembled WGS sequence"/>
</dbReference>
<comment type="caution">
    <text evidence="1">The sequence shown here is derived from an EMBL/GenBank/DDBJ whole genome shotgun (WGS) entry which is preliminary data.</text>
</comment>
<protein>
    <submittedName>
        <fullName evidence="1">Uncharacterized protein</fullName>
    </submittedName>
</protein>
<keyword evidence="2" id="KW-1185">Reference proteome</keyword>
<organism evidence="1 2">
    <name type="scientific">Niabella ginsengisoli</name>
    <dbReference type="NCBI Taxonomy" id="522298"/>
    <lineage>
        <taxon>Bacteria</taxon>
        <taxon>Pseudomonadati</taxon>
        <taxon>Bacteroidota</taxon>
        <taxon>Chitinophagia</taxon>
        <taxon>Chitinophagales</taxon>
        <taxon>Chitinophagaceae</taxon>
        <taxon>Niabella</taxon>
    </lineage>
</organism>
<dbReference type="RefSeq" id="WP_240827293.1">
    <property type="nucleotide sequence ID" value="NZ_JAKWBL010000001.1"/>
</dbReference>
<accession>A0ABS9SHU9</accession>
<dbReference type="EMBL" id="JAKWBL010000001">
    <property type="protein sequence ID" value="MCH5597943.1"/>
    <property type="molecule type" value="Genomic_DNA"/>
</dbReference>
<evidence type="ECO:0000313" key="2">
    <source>
        <dbReference type="Proteomes" id="UP001202248"/>
    </source>
</evidence>
<evidence type="ECO:0000313" key="1">
    <source>
        <dbReference type="EMBL" id="MCH5597943.1"/>
    </source>
</evidence>
<name>A0ABS9SHU9_9BACT</name>
<reference evidence="1 2" key="1">
    <citation type="submission" date="2022-02" db="EMBL/GenBank/DDBJ databases">
        <authorList>
            <person name="Min J."/>
        </authorList>
    </citation>
    <scope>NUCLEOTIDE SEQUENCE [LARGE SCALE GENOMIC DNA]</scope>
    <source>
        <strain evidence="1 2">GR10-1</strain>
    </source>
</reference>
<proteinExistence type="predicted"/>